<evidence type="ECO:0000256" key="3">
    <source>
        <dbReference type="ARBA" id="ARBA00022741"/>
    </source>
</evidence>
<evidence type="ECO:0000256" key="6">
    <source>
        <dbReference type="ARBA" id="ARBA00022806"/>
    </source>
</evidence>
<gene>
    <name evidence="18" type="ORF">COT75_02195</name>
</gene>
<name>A0A2H0W9E6_9BACT</name>
<keyword evidence="8 15" id="KW-0067">ATP-binding</keyword>
<feature type="domain" description="UvrD-like helicase ATP-binding" evidence="16">
    <location>
        <begin position="12"/>
        <end position="309"/>
    </location>
</feature>
<dbReference type="Pfam" id="PF00580">
    <property type="entry name" value="UvrD-helicase"/>
    <property type="match status" value="1"/>
</dbReference>
<evidence type="ECO:0000256" key="11">
    <source>
        <dbReference type="ARBA" id="ARBA00023235"/>
    </source>
</evidence>
<keyword evidence="5 15" id="KW-0378">Hydrolase</keyword>
<evidence type="ECO:0000256" key="12">
    <source>
        <dbReference type="ARBA" id="ARBA00034617"/>
    </source>
</evidence>
<dbReference type="PROSITE" id="PS51217">
    <property type="entry name" value="UVRD_HELICASE_CTER"/>
    <property type="match status" value="1"/>
</dbReference>
<keyword evidence="3 15" id="KW-0547">Nucleotide-binding</keyword>
<dbReference type="InterPro" id="IPR013986">
    <property type="entry name" value="DExx_box_DNA_helicase_dom_sf"/>
</dbReference>
<evidence type="ECO:0000256" key="5">
    <source>
        <dbReference type="ARBA" id="ARBA00022801"/>
    </source>
</evidence>
<dbReference type="GO" id="GO:0003677">
    <property type="term" value="F:DNA binding"/>
    <property type="evidence" value="ECO:0007669"/>
    <property type="project" value="UniProtKB-KW"/>
</dbReference>
<dbReference type="Proteomes" id="UP000230093">
    <property type="component" value="Unassembled WGS sequence"/>
</dbReference>
<comment type="catalytic activity">
    <reaction evidence="12">
        <text>Couples ATP hydrolysis with the unwinding of duplex DNA by translocating in the 3'-5' direction.</text>
        <dbReference type="EC" id="5.6.2.4"/>
    </reaction>
</comment>
<evidence type="ECO:0000313" key="19">
    <source>
        <dbReference type="Proteomes" id="UP000230093"/>
    </source>
</evidence>
<evidence type="ECO:0000256" key="10">
    <source>
        <dbReference type="ARBA" id="ARBA00023204"/>
    </source>
</evidence>
<feature type="domain" description="UvrD-like helicase C-terminal" evidence="17">
    <location>
        <begin position="310"/>
        <end position="601"/>
    </location>
</feature>
<keyword evidence="6 15" id="KW-0347">Helicase</keyword>
<evidence type="ECO:0000256" key="4">
    <source>
        <dbReference type="ARBA" id="ARBA00022763"/>
    </source>
</evidence>
<evidence type="ECO:0000256" key="14">
    <source>
        <dbReference type="ARBA" id="ARBA00048988"/>
    </source>
</evidence>
<reference evidence="19" key="1">
    <citation type="submission" date="2017-09" db="EMBL/GenBank/DDBJ databases">
        <title>Depth-based differentiation of microbial function through sediment-hosted aquifers and enrichment of novel symbionts in the deep terrestrial subsurface.</title>
        <authorList>
            <person name="Probst A.J."/>
            <person name="Ladd B."/>
            <person name="Jarett J.K."/>
            <person name="Geller-Mcgrath D.E."/>
            <person name="Sieber C.M.K."/>
            <person name="Emerson J.B."/>
            <person name="Anantharaman K."/>
            <person name="Thomas B.C."/>
            <person name="Malmstrom R."/>
            <person name="Stieglmeier M."/>
            <person name="Klingl A."/>
            <person name="Woyke T."/>
            <person name="Ryan C.M."/>
            <person name="Banfield J.F."/>
        </authorList>
    </citation>
    <scope>NUCLEOTIDE SEQUENCE [LARGE SCALE GENOMIC DNA]</scope>
</reference>
<dbReference type="Pfam" id="PF12705">
    <property type="entry name" value="PDDEXK_1"/>
    <property type="match status" value="1"/>
</dbReference>
<evidence type="ECO:0000256" key="9">
    <source>
        <dbReference type="ARBA" id="ARBA00023125"/>
    </source>
</evidence>
<dbReference type="Gene3D" id="1.10.486.10">
    <property type="entry name" value="PCRA, domain 4"/>
    <property type="match status" value="1"/>
</dbReference>
<dbReference type="GO" id="GO:0004527">
    <property type="term" value="F:exonuclease activity"/>
    <property type="evidence" value="ECO:0007669"/>
    <property type="project" value="UniProtKB-KW"/>
</dbReference>
<sequence length="968" mass="113255">MEKNNQMIKDKKILNKEQLAAIKYGKGPLLIIAGAGTGKTTVITERIKHLILSKKAKSSEILALTFTEKASLEMEERVDEIMPLGFFQMWISTFHSFCDRVLRDEALQIGLNPDYILMTEAESLLFLRKHLFEFKLDYFRPAGNPEKFLHGLLSHFSRLKDEDIGPLDYLVWVKKQNHKKTKDKEELKKNLEPALAFQKYEELKVKEGKMDFADLISKTLELLKKRKNVLEKYHQFFKYILVDEYQDTNLAQNKLVMLLAGKKSNLNVVADDDQSIYRWRGAAISNVLQFKKAYPRAKLITLTKNYRSTQEILNRAYDLIQFNNPDRLEVKEKINKKLISVEKKLGDKIEFFQANRVENEVEMVAKEIKKLVKEKKSKFNYGDIAVLVRANNHADSLVRTFVRLNIPFQFLGPGKLFRQEEVKDLIAYLKVLYNFEDDIAFFRVLSLGYFSLTGREIAAIRNRAKKYNLSLFEAAEKTKELRLSLKSKEKIERIIKMIHRHLDLISKESAGQILYYFLEETGILKTMVDFKTEKQEKEANNIANFFDKLKTYESQHEDIGIEAVVEWLNLKMEMGESPLASDTDWNKENKVNILTVHSAKGLEFPVVFLINLVSQRFPTQRRREPIPIPDELVKEILPEGDFHEQEERRLFYVGMTRAKEKLYFTAAKFYGEGKRIKKISPFVFEALGEKFPILEQKIHKDQLAIFDFKKPKEEAACFFKTTPNLVTYLSYSQLECFKRCPLQYKFKYIVKIPTPAFAAASFGTSIHKTLNDFYYEILKGGKPSQKRILEILKQTWIKEGYSSKKHEEKMKNRAKRFIKDYYQKGFKKEDKPIALEQSFVIKITPQLKIGGRIDRVDKLKNGQIEIIDYKTGKVPSEKEIVKDFQMNFYALGVTDPEMYNKPPQNIILSFYFLETQKKISSQRTKEDLEKSKKDIIKKVKEMEASKYLPKPSFFCNFCEYKLLCSAWQ</sequence>
<comment type="similarity">
    <text evidence="1">Belongs to the helicase family. UvrD subfamily.</text>
</comment>
<dbReference type="InterPro" id="IPR014017">
    <property type="entry name" value="DNA_helicase_UvrD-like_C"/>
</dbReference>
<protein>
    <recommendedName>
        <fullName evidence="13">DNA 3'-5' helicase</fullName>
        <ecNumber evidence="13">5.6.2.4</ecNumber>
    </recommendedName>
</protein>
<dbReference type="Gene3D" id="3.40.50.300">
    <property type="entry name" value="P-loop containing nucleotide triphosphate hydrolases"/>
    <property type="match status" value="2"/>
</dbReference>
<dbReference type="InterPro" id="IPR027417">
    <property type="entry name" value="P-loop_NTPase"/>
</dbReference>
<evidence type="ECO:0000313" key="18">
    <source>
        <dbReference type="EMBL" id="PIS09294.1"/>
    </source>
</evidence>
<dbReference type="Gene3D" id="3.90.320.10">
    <property type="match status" value="1"/>
</dbReference>
<dbReference type="InterPro" id="IPR038726">
    <property type="entry name" value="PDDEXK_AddAB-type"/>
</dbReference>
<evidence type="ECO:0000259" key="17">
    <source>
        <dbReference type="PROSITE" id="PS51217"/>
    </source>
</evidence>
<dbReference type="SUPFAM" id="SSF52980">
    <property type="entry name" value="Restriction endonuclease-like"/>
    <property type="match status" value="1"/>
</dbReference>
<dbReference type="InterPro" id="IPR014016">
    <property type="entry name" value="UvrD-like_ATP-bd"/>
</dbReference>
<keyword evidence="9" id="KW-0238">DNA-binding</keyword>
<dbReference type="InterPro" id="IPR000212">
    <property type="entry name" value="DNA_helicase_UvrD/REP"/>
</dbReference>
<dbReference type="AlphaFoldDB" id="A0A2H0W9E6"/>
<dbReference type="GO" id="GO:0000725">
    <property type="term" value="P:recombinational repair"/>
    <property type="evidence" value="ECO:0007669"/>
    <property type="project" value="TreeGrafter"/>
</dbReference>
<dbReference type="InterPro" id="IPR011604">
    <property type="entry name" value="PDDEXK-like_dom_sf"/>
</dbReference>
<dbReference type="CDD" id="cd17932">
    <property type="entry name" value="DEXQc_UvrD"/>
    <property type="match status" value="1"/>
</dbReference>
<dbReference type="EMBL" id="PEZT01000012">
    <property type="protein sequence ID" value="PIS09294.1"/>
    <property type="molecule type" value="Genomic_DNA"/>
</dbReference>
<evidence type="ECO:0000256" key="8">
    <source>
        <dbReference type="ARBA" id="ARBA00022840"/>
    </source>
</evidence>
<keyword evidence="2" id="KW-0540">Nuclease</keyword>
<dbReference type="GO" id="GO:0005829">
    <property type="term" value="C:cytosol"/>
    <property type="evidence" value="ECO:0007669"/>
    <property type="project" value="TreeGrafter"/>
</dbReference>
<accession>A0A2H0W9E6</accession>
<organism evidence="18 19">
    <name type="scientific">Candidatus Beckwithbacteria bacterium CG10_big_fil_rev_8_21_14_0_10_34_10</name>
    <dbReference type="NCBI Taxonomy" id="1974495"/>
    <lineage>
        <taxon>Bacteria</taxon>
        <taxon>Candidatus Beckwithiibacteriota</taxon>
    </lineage>
</organism>
<comment type="catalytic activity">
    <reaction evidence="14">
        <text>ATP + H2O = ADP + phosphate + H(+)</text>
        <dbReference type="Rhea" id="RHEA:13065"/>
        <dbReference type="ChEBI" id="CHEBI:15377"/>
        <dbReference type="ChEBI" id="CHEBI:15378"/>
        <dbReference type="ChEBI" id="CHEBI:30616"/>
        <dbReference type="ChEBI" id="CHEBI:43474"/>
        <dbReference type="ChEBI" id="CHEBI:456216"/>
        <dbReference type="EC" id="5.6.2.4"/>
    </reaction>
</comment>
<dbReference type="PROSITE" id="PS51198">
    <property type="entry name" value="UVRD_HELICASE_ATP_BIND"/>
    <property type="match status" value="1"/>
</dbReference>
<comment type="caution">
    <text evidence="18">The sequence shown here is derived from an EMBL/GenBank/DDBJ whole genome shotgun (WGS) entry which is preliminary data.</text>
</comment>
<keyword evidence="10" id="KW-0234">DNA repair</keyword>
<evidence type="ECO:0000259" key="16">
    <source>
        <dbReference type="PROSITE" id="PS51198"/>
    </source>
</evidence>
<evidence type="ECO:0000256" key="2">
    <source>
        <dbReference type="ARBA" id="ARBA00022722"/>
    </source>
</evidence>
<dbReference type="GO" id="GO:0043138">
    <property type="term" value="F:3'-5' DNA helicase activity"/>
    <property type="evidence" value="ECO:0007669"/>
    <property type="project" value="UniProtKB-EC"/>
</dbReference>
<evidence type="ECO:0000256" key="7">
    <source>
        <dbReference type="ARBA" id="ARBA00022839"/>
    </source>
</evidence>
<dbReference type="GO" id="GO:0033202">
    <property type="term" value="C:DNA helicase complex"/>
    <property type="evidence" value="ECO:0007669"/>
    <property type="project" value="TreeGrafter"/>
</dbReference>
<evidence type="ECO:0000256" key="15">
    <source>
        <dbReference type="PROSITE-ProRule" id="PRU00560"/>
    </source>
</evidence>
<proteinExistence type="inferred from homology"/>
<keyword evidence="11" id="KW-0413">Isomerase</keyword>
<dbReference type="EC" id="5.6.2.4" evidence="13"/>
<dbReference type="PANTHER" id="PTHR11070">
    <property type="entry name" value="UVRD / RECB / PCRA DNA HELICASE FAMILY MEMBER"/>
    <property type="match status" value="1"/>
</dbReference>
<evidence type="ECO:0000256" key="1">
    <source>
        <dbReference type="ARBA" id="ARBA00009922"/>
    </source>
</evidence>
<dbReference type="GO" id="GO:0005524">
    <property type="term" value="F:ATP binding"/>
    <property type="evidence" value="ECO:0007669"/>
    <property type="project" value="UniProtKB-UniRule"/>
</dbReference>
<evidence type="ECO:0000256" key="13">
    <source>
        <dbReference type="ARBA" id="ARBA00034808"/>
    </source>
</evidence>
<dbReference type="Pfam" id="PF13361">
    <property type="entry name" value="UvrD_C"/>
    <property type="match status" value="1"/>
</dbReference>
<feature type="binding site" evidence="15">
    <location>
        <begin position="33"/>
        <end position="40"/>
    </location>
    <ligand>
        <name>ATP</name>
        <dbReference type="ChEBI" id="CHEBI:30616"/>
    </ligand>
</feature>
<keyword evidence="7" id="KW-0269">Exonuclease</keyword>
<dbReference type="InterPro" id="IPR011335">
    <property type="entry name" value="Restrct_endonuc-II-like"/>
</dbReference>
<dbReference type="SUPFAM" id="SSF52540">
    <property type="entry name" value="P-loop containing nucleoside triphosphate hydrolases"/>
    <property type="match status" value="1"/>
</dbReference>
<dbReference type="PANTHER" id="PTHR11070:SF2">
    <property type="entry name" value="ATP-DEPENDENT DNA HELICASE SRS2"/>
    <property type="match status" value="1"/>
</dbReference>
<dbReference type="Gene3D" id="1.10.10.160">
    <property type="match status" value="1"/>
</dbReference>
<keyword evidence="4" id="KW-0227">DNA damage</keyword>